<dbReference type="GO" id="GO:0051015">
    <property type="term" value="F:actin filament binding"/>
    <property type="evidence" value="ECO:0007669"/>
    <property type="project" value="TreeGrafter"/>
</dbReference>
<keyword evidence="1 6" id="KW-0547">Nucleotide-binding</keyword>
<evidence type="ECO:0000313" key="10">
    <source>
        <dbReference type="Ensembl" id="ENSSAUP00010056048.1"/>
    </source>
</evidence>
<dbReference type="Gene3D" id="3.40.850.10">
    <property type="entry name" value="Kinesin motor domain"/>
    <property type="match status" value="1"/>
</dbReference>
<organism evidence="10 11">
    <name type="scientific">Sparus aurata</name>
    <name type="common">Gilthead sea bream</name>
    <dbReference type="NCBI Taxonomy" id="8175"/>
    <lineage>
        <taxon>Eukaryota</taxon>
        <taxon>Metazoa</taxon>
        <taxon>Chordata</taxon>
        <taxon>Craniata</taxon>
        <taxon>Vertebrata</taxon>
        <taxon>Euteleostomi</taxon>
        <taxon>Actinopterygii</taxon>
        <taxon>Neopterygii</taxon>
        <taxon>Teleostei</taxon>
        <taxon>Neoteleostei</taxon>
        <taxon>Acanthomorphata</taxon>
        <taxon>Eupercaria</taxon>
        <taxon>Spariformes</taxon>
        <taxon>Sparidae</taxon>
        <taxon>Sparus</taxon>
    </lineage>
</organism>
<keyword evidence="11" id="KW-1185">Reference proteome</keyword>
<reference evidence="10" key="3">
    <citation type="submission" date="2025-09" db="UniProtKB">
        <authorList>
            <consortium name="Ensembl"/>
        </authorList>
    </citation>
    <scope>IDENTIFICATION</scope>
</reference>
<dbReference type="InterPro" id="IPR027417">
    <property type="entry name" value="P-loop_NTPase"/>
</dbReference>
<evidence type="ECO:0000256" key="2">
    <source>
        <dbReference type="ARBA" id="ARBA00022840"/>
    </source>
</evidence>
<evidence type="ECO:0000259" key="9">
    <source>
        <dbReference type="PROSITE" id="PS51456"/>
    </source>
</evidence>
<evidence type="ECO:0000256" key="3">
    <source>
        <dbReference type="ARBA" id="ARBA00023054"/>
    </source>
</evidence>
<dbReference type="SUPFAM" id="SSF52540">
    <property type="entry name" value="P-loop containing nucleoside triphosphate hydrolases"/>
    <property type="match status" value="1"/>
</dbReference>
<dbReference type="GO" id="GO:0003774">
    <property type="term" value="F:cytoskeletal motor activity"/>
    <property type="evidence" value="ECO:0007669"/>
    <property type="project" value="UniProtKB-UniRule"/>
</dbReference>
<comment type="caution">
    <text evidence="6">Lacks conserved residue(s) required for the propagation of feature annotation.</text>
</comment>
<feature type="region of interest" description="Disordered" evidence="8">
    <location>
        <begin position="1252"/>
        <end position="1278"/>
    </location>
</feature>
<dbReference type="InterPro" id="IPR001609">
    <property type="entry name" value="Myosin_head_motor_dom-like"/>
</dbReference>
<dbReference type="Pfam" id="PF00063">
    <property type="entry name" value="Myosin_head"/>
    <property type="match status" value="1"/>
</dbReference>
<keyword evidence="2 6" id="KW-0067">ATP-binding</keyword>
<dbReference type="OMA" id="NICRQKS"/>
<dbReference type="Gene3D" id="1.20.5.340">
    <property type="match status" value="1"/>
</dbReference>
<proteinExistence type="inferred from homology"/>
<dbReference type="GeneTree" id="ENSGT00940000158067"/>
<feature type="binding site" evidence="6">
    <location>
        <begin position="148"/>
        <end position="155"/>
    </location>
    <ligand>
        <name>ATP</name>
        <dbReference type="ChEBI" id="CHEBI:30616"/>
    </ligand>
</feature>
<evidence type="ECO:0000256" key="6">
    <source>
        <dbReference type="PROSITE-ProRule" id="PRU00782"/>
    </source>
</evidence>
<feature type="compositionally biased region" description="Low complexity" evidence="8">
    <location>
        <begin position="1404"/>
        <end position="1415"/>
    </location>
</feature>
<dbReference type="SMART" id="SM00242">
    <property type="entry name" value="MYSc"/>
    <property type="match status" value="1"/>
</dbReference>
<dbReference type="GO" id="GO:0005524">
    <property type="term" value="F:ATP binding"/>
    <property type="evidence" value="ECO:0007669"/>
    <property type="project" value="UniProtKB-UniRule"/>
</dbReference>
<feature type="domain" description="Myosin motor" evidence="9">
    <location>
        <begin position="58"/>
        <end position="775"/>
    </location>
</feature>
<dbReference type="InParanoid" id="A0A671XXW7"/>
<accession>A0A671XXW7</accession>
<evidence type="ECO:0000256" key="7">
    <source>
        <dbReference type="SAM" id="Coils"/>
    </source>
</evidence>
<reference evidence="10" key="1">
    <citation type="submission" date="2021-04" db="EMBL/GenBank/DDBJ databases">
        <authorList>
            <consortium name="Wellcome Sanger Institute Data Sharing"/>
        </authorList>
    </citation>
    <scope>NUCLEOTIDE SEQUENCE [LARGE SCALE GENOMIC DNA]</scope>
</reference>
<dbReference type="PROSITE" id="PS50096">
    <property type="entry name" value="IQ"/>
    <property type="match status" value="1"/>
</dbReference>
<evidence type="ECO:0000256" key="8">
    <source>
        <dbReference type="SAM" id="MobiDB-lite"/>
    </source>
</evidence>
<dbReference type="Gene3D" id="1.20.120.720">
    <property type="entry name" value="Myosin VI head, motor domain, U50 subdomain"/>
    <property type="match status" value="1"/>
</dbReference>
<protein>
    <recommendedName>
        <fullName evidence="9">Myosin motor domain-containing protein</fullName>
    </recommendedName>
</protein>
<dbReference type="PANTHER" id="PTHR45615:SF8">
    <property type="entry name" value="UNCONVENTIONAL MYOSIN-XVIIIB"/>
    <property type="match status" value="1"/>
</dbReference>
<comment type="similarity">
    <text evidence="6">Belongs to the TRAFAC class myosin-kinesin ATPase superfamily. Myosin family.</text>
</comment>
<evidence type="ECO:0000256" key="1">
    <source>
        <dbReference type="ARBA" id="ARBA00022741"/>
    </source>
</evidence>
<feature type="coiled-coil region" evidence="7">
    <location>
        <begin position="1049"/>
        <end position="1118"/>
    </location>
</feature>
<dbReference type="GO" id="GO:0032982">
    <property type="term" value="C:myosin filament"/>
    <property type="evidence" value="ECO:0007669"/>
    <property type="project" value="TreeGrafter"/>
</dbReference>
<evidence type="ECO:0000256" key="4">
    <source>
        <dbReference type="ARBA" id="ARBA00023123"/>
    </source>
</evidence>
<feature type="compositionally biased region" description="Polar residues" evidence="8">
    <location>
        <begin position="1427"/>
        <end position="1448"/>
    </location>
</feature>
<name>A0A671XXW7_SPAAU</name>
<keyword evidence="6" id="KW-0009">Actin-binding</keyword>
<evidence type="ECO:0000313" key="11">
    <source>
        <dbReference type="Proteomes" id="UP000472265"/>
    </source>
</evidence>
<evidence type="ECO:0000256" key="5">
    <source>
        <dbReference type="ARBA" id="ARBA00023175"/>
    </source>
</evidence>
<dbReference type="GO" id="GO:0031032">
    <property type="term" value="P:actomyosin structure organization"/>
    <property type="evidence" value="ECO:0007669"/>
    <property type="project" value="TreeGrafter"/>
</dbReference>
<feature type="compositionally biased region" description="Acidic residues" evidence="8">
    <location>
        <begin position="1252"/>
        <end position="1264"/>
    </location>
</feature>
<dbReference type="Proteomes" id="UP000472265">
    <property type="component" value="Chromosome 12"/>
</dbReference>
<gene>
    <name evidence="10" type="primary">myo18b</name>
</gene>
<keyword evidence="3 7" id="KW-0175">Coiled coil</keyword>
<sequence length="1593" mass="177017">MQKNTCKHTCTGWFVLVSATQLKPDEGTPELPEGRVRVRLQTDGLTVSPPQCNPSELDLCEDLSDLQSVNECGVLHTLTSRAKASMPLTHAGPNLVNFWPPIQAHSKTPKSRRGESVWDAPPALAALVKRVYVSMVGSRRDHSVCAVGRSGTGKTTACQAFTHALLKLAGTTGEKMIQAMFTVLKSFGCVSSQHSDASSRFAMVFSLDFNHAGQAAAGHLQTMMLDKWKVCHTTPGESNFLVFSQMLAGISTEMRTELQLHQLPESNSFGIVHPTKVEEKQRASVAFTKLLTAMETLGFSASEQKAIWHVLAGIYHLGAAGACRVGRRQFVSFDSAQVASGVLGCEGEELHTAVFKHHLRQLLQKATGGSRERGGAESDEGETPAQCVDGMAAGLYEELFTAVVSLINRALSSQQLTLASVMVVDTPGLRNPRHTAEERGGSWSELCHNYLQERLLEHYHTHTFTHTLDRYAQENVPVQVENPENSPAEVVSAIDQPPPQVRAADGDPRGLLWVLDEEMVAPGSNENNALERVCQYYSNTVRQCEQPLQCEVNHLMGCDPIRYDLTGWFGLIQNNQSSLNAICLLQNSTIVEVKSMFSPRASLPPLCRGLGGLEGGSQRSLQRNGTIRKTFSGGMAAIRRLSQLIRSLRQDALVNLIRRARPVFLQCVIAKSDAGSFDVPALRVQLHSTQILSALQLHRTGFPEHMTLSDFRCHFQALSPPIMKRYASMFVSHDERKAVEELLVELDLDKKSIVVGASRVFMKRGVLRYLEQQRDQQVTGWLVNLQAACMGHQARQKYRRLKVSVSHLYAESREVLVPLVVAKWSWWKLFCRVRPLLDVNMDNERLQSKEDEISALRRRLEKSEKERNELRQTADSLETKVTAVTSELSDERFRGDAVGQALDVERAERLRLSRENKDLQLEMQLEQEYEEKQMVIHEKHDLEGLIATLCDQVGHRDFDVEKKLRRDLKRTHALLADAQLLLSTVDNPGQNLPNGSREQIERLHCQLEESEARRLEAESVQTTLSQELENTQIELENICKLGSVTDEQVALLQHEKVDLLKRLEEDQEDLNELMKKHKALIAQSSSDITQIRELQAELEEVKKQRHSLQEELQQSVSRVQFLESSTVGRSIVSKQEARVCDLENKLEFQRGQVKRFEVLVLRLRDSVVRLGEELEQSAQTEARERENARYYQQRLQDMRLEMEELIQREQDSSRRRMELEMQVEELSAVRQTLQADLETSIRRIVDLQAALEEVESSDESDTEREVETSESAVRQVGRSSRLSKPAFLTFPQPDELNYPLASTRQLIAFPRGVIVEKDNRIASFSLSVAATNNNGGPSRAPSSSALSELLDGLRKRRAGGDAGEDAGSTVSLPVYQTTAASTLRRRASALSVGPGDLQEPRPGPSILKPSSPLLPRAASARSIGDAPTSTASSTEDSEQPLRSVTNPIKRSPLAPRRCILGNLVTEDGGEASLGSEPMVFQNRRLTGDNGRDDAASDILPAIRRAQSTSSLASSVRGGRRALSVHFGELPPSTRSRKGSETESSSSGGSGGSSQSGAPRRRFDRPQGERLEAEGSEGGDVASVMKKYLKKEVD</sequence>
<dbReference type="Gene3D" id="1.20.58.530">
    <property type="match status" value="1"/>
</dbReference>
<dbReference type="InterPro" id="IPR036961">
    <property type="entry name" value="Kinesin_motor_dom_sf"/>
</dbReference>
<feature type="region of interest" description="Disordered" evidence="8">
    <location>
        <begin position="1386"/>
        <end position="1449"/>
    </location>
</feature>
<dbReference type="GO" id="GO:0005737">
    <property type="term" value="C:cytoplasm"/>
    <property type="evidence" value="ECO:0007669"/>
    <property type="project" value="TreeGrafter"/>
</dbReference>
<dbReference type="GO" id="GO:0016460">
    <property type="term" value="C:myosin II complex"/>
    <property type="evidence" value="ECO:0007669"/>
    <property type="project" value="TreeGrafter"/>
</dbReference>
<reference evidence="10" key="2">
    <citation type="submission" date="2025-08" db="UniProtKB">
        <authorList>
            <consortium name="Ensembl"/>
        </authorList>
    </citation>
    <scope>IDENTIFICATION</scope>
</reference>
<keyword evidence="4 6" id="KW-0518">Myosin</keyword>
<feature type="region of interest" description="Disordered" evidence="8">
    <location>
        <begin position="1508"/>
        <end position="1593"/>
    </location>
</feature>
<dbReference type="PANTHER" id="PTHR45615">
    <property type="entry name" value="MYOSIN HEAVY CHAIN, NON-MUSCLE"/>
    <property type="match status" value="1"/>
</dbReference>
<dbReference type="Gene3D" id="1.20.5.4820">
    <property type="match status" value="1"/>
</dbReference>
<feature type="compositionally biased region" description="Basic and acidic residues" evidence="8">
    <location>
        <begin position="1563"/>
        <end position="1572"/>
    </location>
</feature>
<feature type="coiled-coil region" evidence="7">
    <location>
        <begin position="839"/>
        <end position="922"/>
    </location>
</feature>
<dbReference type="Gene3D" id="1.10.10.820">
    <property type="match status" value="1"/>
</dbReference>
<dbReference type="PROSITE" id="PS51456">
    <property type="entry name" value="MYOSIN_MOTOR"/>
    <property type="match status" value="1"/>
</dbReference>
<keyword evidence="5 6" id="KW-0505">Motor protein</keyword>
<dbReference type="GO" id="GO:0016461">
    <property type="term" value="C:unconventional myosin complex"/>
    <property type="evidence" value="ECO:0007669"/>
    <property type="project" value="TreeGrafter"/>
</dbReference>
<dbReference type="Ensembl" id="ENSSAUT00010058885.1">
    <property type="protein sequence ID" value="ENSSAUP00010056048.1"/>
    <property type="gene ID" value="ENSSAUG00010023028.1"/>
</dbReference>